<sequence length="116" mass="12694">MPISDDLAQLQPLLSRGYDCRLSPSVAQEIASIVSDHHGNREDLLSALRLIDQVAKAAGDAKGEMMPAELISHVRQVHAWAEFAQRLMEAIARDGLGPETRKALESAPVDVREVEL</sequence>
<evidence type="ECO:0000313" key="2">
    <source>
        <dbReference type="Proteomes" id="UP001596411"/>
    </source>
</evidence>
<organism evidence="1 2">
    <name type="scientific">Halomonas salifodinae</name>
    <dbReference type="NCBI Taxonomy" id="438745"/>
    <lineage>
        <taxon>Bacteria</taxon>
        <taxon>Pseudomonadati</taxon>
        <taxon>Pseudomonadota</taxon>
        <taxon>Gammaproteobacteria</taxon>
        <taxon>Oceanospirillales</taxon>
        <taxon>Halomonadaceae</taxon>
        <taxon>Halomonas</taxon>
    </lineage>
</organism>
<evidence type="ECO:0000313" key="1">
    <source>
        <dbReference type="EMBL" id="MFC7090553.1"/>
    </source>
</evidence>
<dbReference type="RefSeq" id="WP_346063549.1">
    <property type="nucleotide sequence ID" value="NZ_BAAADR010000018.1"/>
</dbReference>
<reference evidence="2" key="1">
    <citation type="journal article" date="2019" name="Int. J. Syst. Evol. Microbiol.">
        <title>The Global Catalogue of Microorganisms (GCM) 10K type strain sequencing project: providing services to taxonomists for standard genome sequencing and annotation.</title>
        <authorList>
            <consortium name="The Broad Institute Genomics Platform"/>
            <consortium name="The Broad Institute Genome Sequencing Center for Infectious Disease"/>
            <person name="Wu L."/>
            <person name="Ma J."/>
        </authorList>
    </citation>
    <scope>NUCLEOTIDE SEQUENCE [LARGE SCALE GENOMIC DNA]</scope>
    <source>
        <strain evidence="2">CGMCC 1.13666</strain>
    </source>
</reference>
<keyword evidence="2" id="KW-1185">Reference proteome</keyword>
<name>A0ABW2F0J1_9GAMM</name>
<dbReference type="EMBL" id="JBHSZP010000027">
    <property type="protein sequence ID" value="MFC7090553.1"/>
    <property type="molecule type" value="Genomic_DNA"/>
</dbReference>
<dbReference type="Proteomes" id="UP001596411">
    <property type="component" value="Unassembled WGS sequence"/>
</dbReference>
<comment type="caution">
    <text evidence="1">The sequence shown here is derived from an EMBL/GenBank/DDBJ whole genome shotgun (WGS) entry which is preliminary data.</text>
</comment>
<protein>
    <submittedName>
        <fullName evidence="1">Uncharacterized protein</fullName>
    </submittedName>
</protein>
<gene>
    <name evidence="1" type="ORF">ACFQH5_13430</name>
</gene>
<proteinExistence type="predicted"/>
<accession>A0ABW2F0J1</accession>